<dbReference type="AlphaFoldDB" id="A0A239IS14"/>
<dbReference type="RefSeq" id="WP_141133975.1">
    <property type="nucleotide sequence ID" value="NZ_FZPA01000008.1"/>
</dbReference>
<evidence type="ECO:0000313" key="2">
    <source>
        <dbReference type="Proteomes" id="UP000198339"/>
    </source>
</evidence>
<proteinExistence type="predicted"/>
<dbReference type="OrthoDB" id="7451893at2"/>
<dbReference type="Gene3D" id="1.10.10.60">
    <property type="entry name" value="Homeodomain-like"/>
    <property type="match status" value="1"/>
</dbReference>
<protein>
    <recommendedName>
        <fullName evidence="3">Sigma-70, region 4</fullName>
    </recommendedName>
</protein>
<organism evidence="1 2">
    <name type="scientific">Sphingopyxis indica</name>
    <dbReference type="NCBI Taxonomy" id="436663"/>
    <lineage>
        <taxon>Bacteria</taxon>
        <taxon>Pseudomonadati</taxon>
        <taxon>Pseudomonadota</taxon>
        <taxon>Alphaproteobacteria</taxon>
        <taxon>Sphingomonadales</taxon>
        <taxon>Sphingomonadaceae</taxon>
        <taxon>Sphingopyxis</taxon>
    </lineage>
</organism>
<dbReference type="Proteomes" id="UP000198339">
    <property type="component" value="Unassembled WGS sequence"/>
</dbReference>
<evidence type="ECO:0000313" key="1">
    <source>
        <dbReference type="EMBL" id="SNS95204.1"/>
    </source>
</evidence>
<keyword evidence="2" id="KW-1185">Reference proteome</keyword>
<dbReference type="SUPFAM" id="SSF46689">
    <property type="entry name" value="Homeodomain-like"/>
    <property type="match status" value="1"/>
</dbReference>
<reference evidence="1 2" key="1">
    <citation type="submission" date="2017-06" db="EMBL/GenBank/DDBJ databases">
        <authorList>
            <person name="Kim H.J."/>
            <person name="Triplett B.A."/>
        </authorList>
    </citation>
    <scope>NUCLEOTIDE SEQUENCE [LARGE SCALE GENOMIC DNA]</scope>
    <source>
        <strain evidence="1 2">DS15</strain>
    </source>
</reference>
<dbReference type="EMBL" id="FZPA01000008">
    <property type="protein sequence ID" value="SNS95204.1"/>
    <property type="molecule type" value="Genomic_DNA"/>
</dbReference>
<evidence type="ECO:0008006" key="3">
    <source>
        <dbReference type="Google" id="ProtNLM"/>
    </source>
</evidence>
<gene>
    <name evidence="1" type="ORF">SAMN06295955_10883</name>
</gene>
<sequence length="61" mass="7060">MAWKSARNAEIEKLHSEGASYAALARQFELSPSRVQQIIANTRRMRKRLQVRLDAPLRHTT</sequence>
<dbReference type="InterPro" id="IPR009057">
    <property type="entry name" value="Homeodomain-like_sf"/>
</dbReference>
<name>A0A239IS14_9SPHN</name>
<accession>A0A239IS14</accession>